<name>A0A6C0H1A3_9ZZZZ</name>
<reference evidence="1" key="1">
    <citation type="journal article" date="2020" name="Nature">
        <title>Giant virus diversity and host interactions through global metagenomics.</title>
        <authorList>
            <person name="Schulz F."/>
            <person name="Roux S."/>
            <person name="Paez-Espino D."/>
            <person name="Jungbluth S."/>
            <person name="Walsh D.A."/>
            <person name="Denef V.J."/>
            <person name="McMahon K.D."/>
            <person name="Konstantinidis K.T."/>
            <person name="Eloe-Fadrosh E.A."/>
            <person name="Kyrpides N.C."/>
            <person name="Woyke T."/>
        </authorList>
    </citation>
    <scope>NUCLEOTIDE SEQUENCE</scope>
    <source>
        <strain evidence="1">GVMAG-M-3300023179-59</strain>
    </source>
</reference>
<dbReference type="EMBL" id="MN739849">
    <property type="protein sequence ID" value="QHT74328.1"/>
    <property type="molecule type" value="Genomic_DNA"/>
</dbReference>
<evidence type="ECO:0000313" key="1">
    <source>
        <dbReference type="EMBL" id="QHT74328.1"/>
    </source>
</evidence>
<dbReference type="SUPFAM" id="SSF53098">
    <property type="entry name" value="Ribonuclease H-like"/>
    <property type="match status" value="1"/>
</dbReference>
<organism evidence="1">
    <name type="scientific">viral metagenome</name>
    <dbReference type="NCBI Taxonomy" id="1070528"/>
    <lineage>
        <taxon>unclassified sequences</taxon>
        <taxon>metagenomes</taxon>
        <taxon>organismal metagenomes</taxon>
    </lineage>
</organism>
<sequence length="313" mass="36208">MAFCIFDISSEISIQHWNVLNLMESETPTQVCNCLKIPKTKGLTSKPCPKIAKYQKEGKYYCDTHAKDNKTFLIPTKQRIPSYLQKQKMEDLIKIGNSHMLFMEGVPKTKKETLETINRFYEKSCFDNIVVKKSKSAGETDLIHIGKTMKTLLNRIDNIDKITHVVIENQISPLANRMKTIQGMLAQYFIMKNSETEIEFVSSIHKLNQFKDISQPNKKNTTAIGPTVDVSTNNTTSLGKTYREHKKGGVEYTRQMLTVNPCLYKDKDEFEESKKKDDLADSFLQGIWYLKHHKYLQYDNDLHISVYRQSILT</sequence>
<dbReference type="GO" id="GO:0003676">
    <property type="term" value="F:nucleic acid binding"/>
    <property type="evidence" value="ECO:0007669"/>
    <property type="project" value="InterPro"/>
</dbReference>
<dbReference type="InterPro" id="IPR012337">
    <property type="entry name" value="RNaseH-like_sf"/>
</dbReference>
<dbReference type="AlphaFoldDB" id="A0A6C0H1A3"/>
<proteinExistence type="predicted"/>
<dbReference type="InterPro" id="IPR036397">
    <property type="entry name" value="RNaseH_sf"/>
</dbReference>
<protein>
    <submittedName>
        <fullName evidence="1">Uncharacterized protein</fullName>
    </submittedName>
</protein>
<accession>A0A6C0H1A3</accession>
<dbReference type="Gene3D" id="3.30.420.10">
    <property type="entry name" value="Ribonuclease H-like superfamily/Ribonuclease H"/>
    <property type="match status" value="1"/>
</dbReference>